<sequence>MIKFTLRIPDDLHDRLTTQAQTDRRSLNSEMLHLLEVGLSVVPSGTPNRPGGDSPSPARKQGGTGGRSPHPAT</sequence>
<keyword evidence="3" id="KW-0238">DNA-binding</keyword>
<accession>A0AB39RIV8</accession>
<dbReference type="SUPFAM" id="SSF47598">
    <property type="entry name" value="Ribbon-helix-helix"/>
    <property type="match status" value="1"/>
</dbReference>
<protein>
    <submittedName>
        <fullName evidence="3">Arc family DNA-binding protein</fullName>
    </submittedName>
</protein>
<dbReference type="Gene3D" id="1.10.1220.10">
    <property type="entry name" value="Met repressor-like"/>
    <property type="match status" value="1"/>
</dbReference>
<gene>
    <name evidence="3" type="ORF">AB5J53_14860</name>
</gene>
<dbReference type="Pfam" id="PF03869">
    <property type="entry name" value="Arc"/>
    <property type="match status" value="1"/>
</dbReference>
<dbReference type="InterPro" id="IPR013321">
    <property type="entry name" value="Arc_rbn_hlx_hlx"/>
</dbReference>
<evidence type="ECO:0000259" key="2">
    <source>
        <dbReference type="Pfam" id="PF03869"/>
    </source>
</evidence>
<dbReference type="EMBL" id="CP163443">
    <property type="protein sequence ID" value="XDQ52849.1"/>
    <property type="molecule type" value="Genomic_DNA"/>
</dbReference>
<reference evidence="3" key="1">
    <citation type="submission" date="2024-07" db="EMBL/GenBank/DDBJ databases">
        <authorList>
            <person name="Yu S.T."/>
        </authorList>
    </citation>
    <scope>NUCLEOTIDE SEQUENCE</scope>
    <source>
        <strain evidence="3">R41</strain>
    </source>
</reference>
<feature type="region of interest" description="Disordered" evidence="1">
    <location>
        <begin position="41"/>
        <end position="73"/>
    </location>
</feature>
<dbReference type="InterPro" id="IPR010985">
    <property type="entry name" value="Ribbon_hlx_hlx"/>
</dbReference>
<proteinExistence type="predicted"/>
<name>A0AB39RIV8_9ACTN</name>
<dbReference type="RefSeq" id="WP_369246115.1">
    <property type="nucleotide sequence ID" value="NZ_CP163443.1"/>
</dbReference>
<dbReference type="AlphaFoldDB" id="A0AB39RIV8"/>
<dbReference type="GO" id="GO:0003677">
    <property type="term" value="F:DNA binding"/>
    <property type="evidence" value="ECO:0007669"/>
    <property type="project" value="UniProtKB-KW"/>
</dbReference>
<feature type="domain" description="Arc-like DNA binding" evidence="2">
    <location>
        <begin position="3"/>
        <end position="38"/>
    </location>
</feature>
<evidence type="ECO:0000256" key="1">
    <source>
        <dbReference type="SAM" id="MobiDB-lite"/>
    </source>
</evidence>
<dbReference type="GO" id="GO:0006355">
    <property type="term" value="P:regulation of DNA-templated transcription"/>
    <property type="evidence" value="ECO:0007669"/>
    <property type="project" value="InterPro"/>
</dbReference>
<evidence type="ECO:0000313" key="3">
    <source>
        <dbReference type="EMBL" id="XDQ52849.1"/>
    </source>
</evidence>
<organism evidence="3">
    <name type="scientific">Streptomyces sp. R41</name>
    <dbReference type="NCBI Taxonomy" id="3238632"/>
    <lineage>
        <taxon>Bacteria</taxon>
        <taxon>Bacillati</taxon>
        <taxon>Actinomycetota</taxon>
        <taxon>Actinomycetes</taxon>
        <taxon>Kitasatosporales</taxon>
        <taxon>Streptomycetaceae</taxon>
        <taxon>Streptomyces</taxon>
    </lineage>
</organism>
<dbReference type="InterPro" id="IPR005569">
    <property type="entry name" value="Arc_DNA-bd_dom"/>
</dbReference>